<accession>A0ABT4UYH4</accession>
<organism evidence="3 4">
    <name type="scientific">Saccharopolyspora oryzae</name>
    <dbReference type="NCBI Taxonomy" id="2997343"/>
    <lineage>
        <taxon>Bacteria</taxon>
        <taxon>Bacillati</taxon>
        <taxon>Actinomycetota</taxon>
        <taxon>Actinomycetes</taxon>
        <taxon>Pseudonocardiales</taxon>
        <taxon>Pseudonocardiaceae</taxon>
        <taxon>Saccharopolyspora</taxon>
    </lineage>
</organism>
<comment type="caution">
    <text evidence="3">The sequence shown here is derived from an EMBL/GenBank/DDBJ whole genome shotgun (WGS) entry which is preliminary data.</text>
</comment>
<reference evidence="3 4" key="1">
    <citation type="submission" date="2022-11" db="EMBL/GenBank/DDBJ databases">
        <title>Draft genome sequence of Saccharopolyspora sp. WRP15-2 isolated from rhizosphere soils of wild rice in Thailand.</title>
        <authorList>
            <person name="Duangmal K."/>
            <person name="Kammanee S."/>
            <person name="Muangham S."/>
        </authorList>
    </citation>
    <scope>NUCLEOTIDE SEQUENCE [LARGE SCALE GENOMIC DNA]</scope>
    <source>
        <strain evidence="3 4">WRP15-2</strain>
    </source>
</reference>
<evidence type="ECO:0000256" key="1">
    <source>
        <dbReference type="SAM" id="MobiDB-lite"/>
    </source>
</evidence>
<evidence type="ECO:0000313" key="4">
    <source>
        <dbReference type="Proteomes" id="UP001210380"/>
    </source>
</evidence>
<dbReference type="PANTHER" id="PTHR42951:SF4">
    <property type="entry name" value="ACYL-COENZYME A THIOESTERASE MBLAC2"/>
    <property type="match status" value="1"/>
</dbReference>
<dbReference type="Proteomes" id="UP001210380">
    <property type="component" value="Unassembled WGS sequence"/>
</dbReference>
<name>A0ABT4UYH4_9PSEU</name>
<dbReference type="Gene3D" id="3.60.15.10">
    <property type="entry name" value="Ribonuclease Z/Hydroxyacylglutathione hydrolase-like"/>
    <property type="match status" value="1"/>
</dbReference>
<proteinExistence type="predicted"/>
<feature type="region of interest" description="Disordered" evidence="1">
    <location>
        <begin position="241"/>
        <end position="262"/>
    </location>
</feature>
<dbReference type="InterPro" id="IPR001279">
    <property type="entry name" value="Metallo-B-lactamas"/>
</dbReference>
<dbReference type="SMART" id="SM00849">
    <property type="entry name" value="Lactamase_B"/>
    <property type="match status" value="1"/>
</dbReference>
<dbReference type="RefSeq" id="WP_270949376.1">
    <property type="nucleotide sequence ID" value="NZ_JAQGLA010000019.1"/>
</dbReference>
<sequence length="262" mass="28219">MSWREVGQGVFVRRYAELDLSIGLVVGAECALVIDTRGDHVQGSELAAAVREITALPWQVAITHAHFDHCFGTSAFLPAPVWAHERCPRFLAATADQQRAEWVAHYRGEGSDDIADALAESTPTQPDHLVSERADLDLGGRTAQLRHLGPGHTDHDLVIAVPDAGVVFAGDLVEQGAPPDFGDAHPERWPAAADGILALSPATVVPGHGDPVGPDFVRTQRAELAAIAELCREHRTGELTEEQALHRSPYPADTTRTALRRA</sequence>
<feature type="domain" description="Metallo-beta-lactamase" evidence="2">
    <location>
        <begin position="19"/>
        <end position="208"/>
    </location>
</feature>
<keyword evidence="4" id="KW-1185">Reference proteome</keyword>
<dbReference type="SUPFAM" id="SSF56281">
    <property type="entry name" value="Metallo-hydrolase/oxidoreductase"/>
    <property type="match status" value="1"/>
</dbReference>
<protein>
    <submittedName>
        <fullName evidence="3">MBL fold metallo-hydrolase</fullName>
    </submittedName>
</protein>
<dbReference type="PANTHER" id="PTHR42951">
    <property type="entry name" value="METALLO-BETA-LACTAMASE DOMAIN-CONTAINING"/>
    <property type="match status" value="1"/>
</dbReference>
<dbReference type="InterPro" id="IPR050855">
    <property type="entry name" value="NDM-1-like"/>
</dbReference>
<dbReference type="CDD" id="cd16282">
    <property type="entry name" value="metallo-hydrolase-like_MBL-fold"/>
    <property type="match status" value="1"/>
</dbReference>
<evidence type="ECO:0000313" key="3">
    <source>
        <dbReference type="EMBL" id="MDA3626767.1"/>
    </source>
</evidence>
<gene>
    <name evidence="3" type="ORF">OU415_15080</name>
</gene>
<dbReference type="EMBL" id="JAQGLA010000019">
    <property type="protein sequence ID" value="MDA3626767.1"/>
    <property type="molecule type" value="Genomic_DNA"/>
</dbReference>
<dbReference type="InterPro" id="IPR036866">
    <property type="entry name" value="RibonucZ/Hydroxyglut_hydro"/>
</dbReference>
<dbReference type="Pfam" id="PF00753">
    <property type="entry name" value="Lactamase_B"/>
    <property type="match status" value="1"/>
</dbReference>
<evidence type="ECO:0000259" key="2">
    <source>
        <dbReference type="SMART" id="SM00849"/>
    </source>
</evidence>